<dbReference type="GO" id="GO:0030479">
    <property type="term" value="C:actin cortical patch"/>
    <property type="evidence" value="ECO:0007669"/>
    <property type="project" value="UniProtKB-SubCell"/>
</dbReference>
<feature type="compositionally biased region" description="Polar residues" evidence="14">
    <location>
        <begin position="540"/>
        <end position="567"/>
    </location>
</feature>
<evidence type="ECO:0000256" key="3">
    <source>
        <dbReference type="ARBA" id="ARBA00022490"/>
    </source>
</evidence>
<dbReference type="InterPro" id="IPR000719">
    <property type="entry name" value="Prot_kinase_dom"/>
</dbReference>
<keyword evidence="10" id="KW-0206">Cytoskeleton</keyword>
<dbReference type="GO" id="GO:0007015">
    <property type="term" value="P:actin filament organization"/>
    <property type="evidence" value="ECO:0007669"/>
    <property type="project" value="TreeGrafter"/>
</dbReference>
<evidence type="ECO:0000256" key="14">
    <source>
        <dbReference type="SAM" id="MobiDB-lite"/>
    </source>
</evidence>
<evidence type="ECO:0000256" key="1">
    <source>
        <dbReference type="ARBA" id="ARBA00004134"/>
    </source>
</evidence>
<evidence type="ECO:0000313" key="17">
    <source>
        <dbReference type="Proteomes" id="UP000187013"/>
    </source>
</evidence>
<keyword evidence="6" id="KW-0808">Transferase</keyword>
<dbReference type="GO" id="GO:0000147">
    <property type="term" value="P:actin cortical patch assembly"/>
    <property type="evidence" value="ECO:0007669"/>
    <property type="project" value="TreeGrafter"/>
</dbReference>
<dbReference type="EC" id="2.7.11.1" evidence="2"/>
<evidence type="ECO:0000256" key="12">
    <source>
        <dbReference type="ARBA" id="ARBA00048679"/>
    </source>
</evidence>
<dbReference type="OrthoDB" id="2018507at2759"/>
<evidence type="ECO:0000256" key="7">
    <source>
        <dbReference type="ARBA" id="ARBA00022741"/>
    </source>
</evidence>
<comment type="catalytic activity">
    <reaction evidence="12">
        <text>L-seryl-[protein] + ATP = O-phospho-L-seryl-[protein] + ADP + H(+)</text>
        <dbReference type="Rhea" id="RHEA:17989"/>
        <dbReference type="Rhea" id="RHEA-COMP:9863"/>
        <dbReference type="Rhea" id="RHEA-COMP:11604"/>
        <dbReference type="ChEBI" id="CHEBI:15378"/>
        <dbReference type="ChEBI" id="CHEBI:29999"/>
        <dbReference type="ChEBI" id="CHEBI:30616"/>
        <dbReference type="ChEBI" id="CHEBI:83421"/>
        <dbReference type="ChEBI" id="CHEBI:456216"/>
        <dbReference type="EC" id="2.7.11.1"/>
    </reaction>
</comment>
<protein>
    <recommendedName>
        <fullName evidence="2">non-specific serine/threonine protein kinase</fullName>
        <ecNumber evidence="2">2.7.11.1</ecNumber>
    </recommendedName>
</protein>
<dbReference type="PROSITE" id="PS00108">
    <property type="entry name" value="PROTEIN_KINASE_ST"/>
    <property type="match status" value="1"/>
</dbReference>
<dbReference type="AlphaFoldDB" id="A0A1Q3AJX3"/>
<organism evidence="16 17">
    <name type="scientific">Zygosaccharomyces rouxii</name>
    <dbReference type="NCBI Taxonomy" id="4956"/>
    <lineage>
        <taxon>Eukaryota</taxon>
        <taxon>Fungi</taxon>
        <taxon>Dikarya</taxon>
        <taxon>Ascomycota</taxon>
        <taxon>Saccharomycotina</taxon>
        <taxon>Saccharomycetes</taxon>
        <taxon>Saccharomycetales</taxon>
        <taxon>Saccharomycetaceae</taxon>
        <taxon>Zygosaccharomyces</taxon>
    </lineage>
</organism>
<evidence type="ECO:0000256" key="11">
    <source>
        <dbReference type="ARBA" id="ARBA00047899"/>
    </source>
</evidence>
<keyword evidence="8" id="KW-0418">Kinase</keyword>
<comment type="caution">
    <text evidence="16">The sequence shown here is derived from an EMBL/GenBank/DDBJ whole genome shotgun (WGS) entry which is preliminary data.</text>
</comment>
<dbReference type="Gene3D" id="1.10.510.10">
    <property type="entry name" value="Transferase(Phosphotransferase) domain 1"/>
    <property type="match status" value="1"/>
</dbReference>
<dbReference type="GO" id="GO:2000369">
    <property type="term" value="P:regulation of clathrin-dependent endocytosis"/>
    <property type="evidence" value="ECO:0007669"/>
    <property type="project" value="UniProtKB-ARBA"/>
</dbReference>
<dbReference type="FunFam" id="1.10.510.10:FF:000441">
    <property type="entry name" value="Serine/threonine protein kinase"/>
    <property type="match status" value="1"/>
</dbReference>
<dbReference type="CDD" id="cd14037">
    <property type="entry name" value="STKc_NAK_like"/>
    <property type="match status" value="1"/>
</dbReference>
<sequence length="711" mass="78035">MNHPEIPTYTPGTVLTVGTHHAKILNYIASGGFAQVYSAEMFPADSSTGTNLTCLKRVIIPEKAGLNALRAEVNAMKLLKGSKHVVCYIDSHAARSLLQNGTYEVFLLMEYCAAGGLIDFMNTRLQNRLKEYEILDIMSQVTQGIAAMHALQPPLIHRDIKIENVLISADGEYKVCDFGSVSGAIRPPRTPQEFAFVQHDILKNTTAQYRSPEMVDLYRCQAIDEKSDIWALGIFLYKLCYYTTPFEKGGDQAILHSRYQFLPHPIYSDRLKNLISWMLSQQPMQRPNICQVLEEVSRMQGVRSPMRNFYLLRAMQRTNTNTSFVAPSVPMVGTNTFMAPPVQVAPLTPTQSLGANSIPVGVSPQPMPIMAKAGSSTSTGGNIFPSAANPMVVPTQLGPAQVAGPVPVGNQDNSSGILPPFNRASTLPANGFSTSPERDGGVITSAVNTGPMTMKDRPFNYVDSETQTSDAASITYSTPYLHPSAVSSTRSLPAQHEDHEVRPRSSSLDFKSAVRKKPADEEVLENLIALSNRRDYSNKRQSFNSFSSSQTDQRISTGGSNVQTTPDSLMRIKSNPDAKESIQKKVQSLLKAADDSPKNKSTSEIIKLESSPSYAENGLRKTTSNVENGKSAAKFARHPSSVNEKWESKSKPPPPPPKPEHLRPRKPPKPAFLSGKRKEPEVLLSEVRDAVMDSDVDTIEVDVRKKISGTL</sequence>
<dbReference type="Proteomes" id="UP000187013">
    <property type="component" value="Unassembled WGS sequence"/>
</dbReference>
<gene>
    <name evidence="16" type="ORF">ZYGR_0AZ02110</name>
</gene>
<evidence type="ECO:0000256" key="9">
    <source>
        <dbReference type="ARBA" id="ARBA00022840"/>
    </source>
</evidence>
<keyword evidence="3" id="KW-0963">Cytoplasm</keyword>
<dbReference type="PANTHER" id="PTHR22967">
    <property type="entry name" value="SERINE/THREONINE PROTEIN KINASE"/>
    <property type="match status" value="1"/>
</dbReference>
<reference evidence="16 17" key="1">
    <citation type="submission" date="2016-08" db="EMBL/GenBank/DDBJ databases">
        <title>Draft genome sequence of allopolyploid Zygosaccharomyces rouxii.</title>
        <authorList>
            <person name="Watanabe J."/>
            <person name="Uehara K."/>
            <person name="Mogi Y."/>
            <person name="Tsukioka Y."/>
        </authorList>
    </citation>
    <scope>NUCLEOTIDE SEQUENCE [LARGE SCALE GENOMIC DNA]</scope>
    <source>
        <strain evidence="16 17">NBRC 110957</strain>
    </source>
</reference>
<dbReference type="PROSITE" id="PS50011">
    <property type="entry name" value="PROTEIN_KINASE_DOM"/>
    <property type="match status" value="1"/>
</dbReference>
<name>A0A1Q3AJX3_ZYGRO</name>
<evidence type="ECO:0000256" key="10">
    <source>
        <dbReference type="ARBA" id="ARBA00023212"/>
    </source>
</evidence>
<proteinExistence type="predicted"/>
<comment type="catalytic activity">
    <reaction evidence="11">
        <text>L-threonyl-[protein] + ATP = O-phospho-L-threonyl-[protein] + ADP + H(+)</text>
        <dbReference type="Rhea" id="RHEA:46608"/>
        <dbReference type="Rhea" id="RHEA-COMP:11060"/>
        <dbReference type="Rhea" id="RHEA-COMP:11605"/>
        <dbReference type="ChEBI" id="CHEBI:15378"/>
        <dbReference type="ChEBI" id="CHEBI:30013"/>
        <dbReference type="ChEBI" id="CHEBI:30616"/>
        <dbReference type="ChEBI" id="CHEBI:61977"/>
        <dbReference type="ChEBI" id="CHEBI:456216"/>
        <dbReference type="EC" id="2.7.11.1"/>
    </reaction>
</comment>
<keyword evidence="9" id="KW-0067">ATP-binding</keyword>
<evidence type="ECO:0000313" key="16">
    <source>
        <dbReference type="EMBL" id="GAV56039.1"/>
    </source>
</evidence>
<dbReference type="GO" id="GO:0004674">
    <property type="term" value="F:protein serine/threonine kinase activity"/>
    <property type="evidence" value="ECO:0007669"/>
    <property type="project" value="UniProtKB-KW"/>
</dbReference>
<feature type="compositionally biased region" description="Polar residues" evidence="14">
    <location>
        <begin position="599"/>
        <end position="628"/>
    </location>
</feature>
<keyword evidence="5" id="KW-0597">Phosphoprotein</keyword>
<feature type="region of interest" description="Disordered" evidence="14">
    <location>
        <begin position="484"/>
        <end position="516"/>
    </location>
</feature>
<evidence type="ECO:0000256" key="2">
    <source>
        <dbReference type="ARBA" id="ARBA00012513"/>
    </source>
</evidence>
<evidence type="ECO:0000259" key="15">
    <source>
        <dbReference type="PROSITE" id="PS50011"/>
    </source>
</evidence>
<keyword evidence="7" id="KW-0547">Nucleotide-binding</keyword>
<dbReference type="SUPFAM" id="SSF56112">
    <property type="entry name" value="Protein kinase-like (PK-like)"/>
    <property type="match status" value="1"/>
</dbReference>
<keyword evidence="4" id="KW-0723">Serine/threonine-protein kinase</keyword>
<dbReference type="GO" id="GO:0005524">
    <property type="term" value="F:ATP binding"/>
    <property type="evidence" value="ECO:0007669"/>
    <property type="project" value="UniProtKB-KW"/>
</dbReference>
<dbReference type="PANTHER" id="PTHR22967:SF57">
    <property type="entry name" value="AUXILIN, ISOFORM A-RELATED"/>
    <property type="match status" value="1"/>
</dbReference>
<feature type="region of interest" description="Disordered" evidence="14">
    <location>
        <begin position="540"/>
        <end position="680"/>
    </location>
</feature>
<evidence type="ECO:0000256" key="8">
    <source>
        <dbReference type="ARBA" id="ARBA00022777"/>
    </source>
</evidence>
<dbReference type="Pfam" id="PF00069">
    <property type="entry name" value="Pkinase"/>
    <property type="match status" value="1"/>
</dbReference>
<comment type="subcellular location">
    <subcellularLocation>
        <location evidence="1">Cytoplasm</location>
        <location evidence="1">Cytoskeleton</location>
        <location evidence="1">Actin patch</location>
    </subcellularLocation>
</comment>
<dbReference type="InterPro" id="IPR011009">
    <property type="entry name" value="Kinase-like_dom_sf"/>
</dbReference>
<accession>A0A1Q3AJX3</accession>
<feature type="domain" description="Protein kinase" evidence="15">
    <location>
        <begin position="22"/>
        <end position="311"/>
    </location>
</feature>
<feature type="compositionally biased region" description="Basic and acidic residues" evidence="14">
    <location>
        <begin position="574"/>
        <end position="583"/>
    </location>
</feature>
<dbReference type="SMART" id="SM00220">
    <property type="entry name" value="S_TKc"/>
    <property type="match status" value="1"/>
</dbReference>
<evidence type="ECO:0000256" key="4">
    <source>
        <dbReference type="ARBA" id="ARBA00022527"/>
    </source>
</evidence>
<dbReference type="EMBL" id="BDGX01000052">
    <property type="protein sequence ID" value="GAV56039.1"/>
    <property type="molecule type" value="Genomic_DNA"/>
</dbReference>
<evidence type="ECO:0000256" key="6">
    <source>
        <dbReference type="ARBA" id="ARBA00022679"/>
    </source>
</evidence>
<evidence type="ECO:0000256" key="5">
    <source>
        <dbReference type="ARBA" id="ARBA00022553"/>
    </source>
</evidence>
<comment type="subunit">
    <text evidence="13">Interacts with ABP1, which is required for proper actin patch localization.</text>
</comment>
<dbReference type="InterPro" id="IPR008271">
    <property type="entry name" value="Ser/Thr_kinase_AS"/>
</dbReference>
<evidence type="ECO:0000256" key="13">
    <source>
        <dbReference type="ARBA" id="ARBA00065090"/>
    </source>
</evidence>